<dbReference type="EMBL" id="CP003557">
    <property type="protein sequence ID" value="AFN74576.1"/>
    <property type="molecule type" value="Genomic_DNA"/>
</dbReference>
<dbReference type="NCBIfam" id="TIGR02187">
    <property type="entry name" value="PDO_seleno_TRX"/>
    <property type="match status" value="1"/>
</dbReference>
<dbReference type="CDD" id="cd02973">
    <property type="entry name" value="TRX_GRX_like"/>
    <property type="match status" value="1"/>
</dbReference>
<gene>
    <name evidence="2" type="ordered locus">MROS_1339</name>
</gene>
<dbReference type="eggNOG" id="COG3634">
    <property type="taxonomic scope" value="Bacteria"/>
</dbReference>
<dbReference type="HOGENOM" id="CLU_082677_0_0_10"/>
<sequence length="218" mass="24664">MYIDDQLKEELQKVLSVLTKDVKIVFFTQELECQYCRETKGILTELADINDRLHLEVKNFVNDKADAEKYGVDKIPATVLLDENGKDYGIRYYGIPSGYEFASLLEDIKMLGTGVTGLPQEIEEEVKKIDKPVHMQVFVTPTCPYCPQAVITAHKFAYLNDNIKSDMVEATEFPHLSQKYNVRGVPRTVINESAFLEGAAPEQTVLEKVKEALNTIIV</sequence>
<organism evidence="2 3">
    <name type="scientific">Melioribacter roseus (strain DSM 23840 / JCM 17771 / VKM B-2668 / P3M-2)</name>
    <dbReference type="NCBI Taxonomy" id="1191523"/>
    <lineage>
        <taxon>Bacteria</taxon>
        <taxon>Pseudomonadati</taxon>
        <taxon>Ignavibacteriota</taxon>
        <taxon>Ignavibacteria</taxon>
        <taxon>Ignavibacteriales</taxon>
        <taxon>Melioribacteraceae</taxon>
        <taxon>Melioribacter</taxon>
    </lineage>
</organism>
<reference evidence="2 3" key="1">
    <citation type="journal article" date="2013" name="PLoS ONE">
        <title>Genomic analysis of Melioribacter roseus, facultatively anaerobic organotrophic bacterium representing a novel deep lineage within Bacteriodetes/Chlorobi group.</title>
        <authorList>
            <person name="Kadnikov V.V."/>
            <person name="Mardanov A.V."/>
            <person name="Podosokorskaya O.A."/>
            <person name="Gavrilov S.N."/>
            <person name="Kublanov I.V."/>
            <person name="Beletsky A.V."/>
            <person name="Bonch-Osmolovskaya E.A."/>
            <person name="Ravin N.V."/>
        </authorList>
    </citation>
    <scope>NUCLEOTIDE SEQUENCE [LARGE SCALE GENOMIC DNA]</scope>
    <source>
        <strain evidence="3">JCM 17771 / P3M-2</strain>
    </source>
</reference>
<dbReference type="PANTHER" id="PTHR37170">
    <property type="entry name" value="GLUTAREDOXIN-RELATED"/>
    <property type="match status" value="1"/>
</dbReference>
<dbReference type="Gene3D" id="3.40.30.80">
    <property type="match status" value="1"/>
</dbReference>
<dbReference type="STRING" id="1191523.MROS_1339"/>
<dbReference type="Proteomes" id="UP000009011">
    <property type="component" value="Chromosome"/>
</dbReference>
<accession>I7A3V8</accession>
<dbReference type="PROSITE" id="PS51354">
    <property type="entry name" value="GLUTAREDOXIN_2"/>
    <property type="match status" value="1"/>
</dbReference>
<dbReference type="KEGG" id="mro:MROS_1339"/>
<dbReference type="OrthoDB" id="9806179at2"/>
<dbReference type="PANTHER" id="PTHR37170:SF1">
    <property type="entry name" value="GLUTAREDOXIN-LIKE PROTEIN"/>
    <property type="match status" value="1"/>
</dbReference>
<dbReference type="InterPro" id="IPR036249">
    <property type="entry name" value="Thioredoxin-like_sf"/>
</dbReference>
<keyword evidence="3" id="KW-1185">Reference proteome</keyword>
<proteinExistence type="predicted"/>
<dbReference type="InterPro" id="IPR011903">
    <property type="entry name" value="TON_0319-like"/>
</dbReference>
<dbReference type="PATRIC" id="fig|1191523.3.peg.1427"/>
<protein>
    <submittedName>
        <fullName evidence="2">Glutaredoxin-like domain protein</fullName>
    </submittedName>
</protein>
<dbReference type="Pfam" id="PF13192">
    <property type="entry name" value="Thioredoxin_3"/>
    <property type="match status" value="1"/>
</dbReference>
<name>I7A3V8_MELRP</name>
<dbReference type="SUPFAM" id="SSF52833">
    <property type="entry name" value="Thioredoxin-like"/>
    <property type="match status" value="2"/>
</dbReference>
<evidence type="ECO:0000313" key="3">
    <source>
        <dbReference type="Proteomes" id="UP000009011"/>
    </source>
</evidence>
<dbReference type="AlphaFoldDB" id="I7A3V8"/>
<feature type="domain" description="Thioredoxin-like fold" evidence="1">
    <location>
        <begin position="134"/>
        <end position="209"/>
    </location>
</feature>
<evidence type="ECO:0000313" key="2">
    <source>
        <dbReference type="EMBL" id="AFN74576.1"/>
    </source>
</evidence>
<dbReference type="InterPro" id="IPR012336">
    <property type="entry name" value="Thioredoxin-like_fold"/>
</dbReference>
<evidence type="ECO:0000259" key="1">
    <source>
        <dbReference type="Pfam" id="PF13192"/>
    </source>
</evidence>